<sequence>MIHLYLYITNFEAIRSKCTIDLSKIPSHELADVCDNIIQHHPSAIIFLGYLDVGWMLDAKHEARIRNVIRKFEVHVVTCHLESIPYSWKNEIDTLYIEVPKDGGPKAINNGCPVFAQPKAKHKFTFGATSSE</sequence>
<accession>A0A6C0CUZ2</accession>
<dbReference type="EMBL" id="MN739481">
    <property type="protein sequence ID" value="QHT07519.1"/>
    <property type="molecule type" value="Genomic_DNA"/>
</dbReference>
<organism evidence="1">
    <name type="scientific">viral metagenome</name>
    <dbReference type="NCBI Taxonomy" id="1070528"/>
    <lineage>
        <taxon>unclassified sequences</taxon>
        <taxon>metagenomes</taxon>
        <taxon>organismal metagenomes</taxon>
    </lineage>
</organism>
<dbReference type="AlphaFoldDB" id="A0A6C0CUZ2"/>
<reference evidence="1" key="1">
    <citation type="journal article" date="2020" name="Nature">
        <title>Giant virus diversity and host interactions through global metagenomics.</title>
        <authorList>
            <person name="Schulz F."/>
            <person name="Roux S."/>
            <person name="Paez-Espino D."/>
            <person name="Jungbluth S."/>
            <person name="Walsh D.A."/>
            <person name="Denef V.J."/>
            <person name="McMahon K.D."/>
            <person name="Konstantinidis K.T."/>
            <person name="Eloe-Fadrosh E.A."/>
            <person name="Kyrpides N.C."/>
            <person name="Woyke T."/>
        </authorList>
    </citation>
    <scope>NUCLEOTIDE SEQUENCE</scope>
    <source>
        <strain evidence="1">GVMAG-M-3300021963-12</strain>
    </source>
</reference>
<proteinExistence type="predicted"/>
<name>A0A6C0CUZ2_9ZZZZ</name>
<protein>
    <submittedName>
        <fullName evidence="1">Uncharacterized protein</fullName>
    </submittedName>
</protein>
<evidence type="ECO:0000313" key="1">
    <source>
        <dbReference type="EMBL" id="QHT07519.1"/>
    </source>
</evidence>